<dbReference type="GO" id="GO:0047372">
    <property type="term" value="F:monoacylglycerol lipase activity"/>
    <property type="evidence" value="ECO:0007669"/>
    <property type="project" value="TreeGrafter"/>
</dbReference>
<keyword evidence="1" id="KW-0812">Transmembrane</keyword>
<proteinExistence type="predicted"/>
<feature type="domain" description="AB hydrolase-1" evidence="2">
    <location>
        <begin position="124"/>
        <end position="232"/>
    </location>
</feature>
<dbReference type="HOGENOM" id="CLU_029375_3_2_1"/>
<dbReference type="SUPFAM" id="SSF53474">
    <property type="entry name" value="alpha/beta-Hydrolases"/>
    <property type="match status" value="1"/>
</dbReference>
<evidence type="ECO:0000256" key="1">
    <source>
        <dbReference type="SAM" id="Phobius"/>
    </source>
</evidence>
<dbReference type="AlphaFoldDB" id="E6ZYD5"/>
<dbReference type="OrthoDB" id="446723at2759"/>
<dbReference type="eggNOG" id="KOG1552">
    <property type="taxonomic scope" value="Eukaryota"/>
</dbReference>
<evidence type="ECO:0000313" key="4">
    <source>
        <dbReference type="Proteomes" id="UP000008867"/>
    </source>
</evidence>
<keyword evidence="1" id="KW-0472">Membrane</keyword>
<keyword evidence="4" id="KW-1185">Reference proteome</keyword>
<feature type="transmembrane region" description="Helical" evidence="1">
    <location>
        <begin position="20"/>
        <end position="40"/>
    </location>
</feature>
<dbReference type="GO" id="GO:0004622">
    <property type="term" value="F:phosphatidylcholine lysophospholipase activity"/>
    <property type="evidence" value="ECO:0007669"/>
    <property type="project" value="TreeGrafter"/>
</dbReference>
<dbReference type="VEuPathDB" id="FungiDB:sr12963"/>
<evidence type="ECO:0000313" key="3">
    <source>
        <dbReference type="EMBL" id="CBQ72242.1"/>
    </source>
</evidence>
<dbReference type="PANTHER" id="PTHR12277">
    <property type="entry name" value="ALPHA/BETA HYDROLASE DOMAIN-CONTAINING PROTEIN"/>
    <property type="match status" value="1"/>
</dbReference>
<dbReference type="Proteomes" id="UP000008867">
    <property type="component" value="Chromosome 3"/>
</dbReference>
<dbReference type="Gene3D" id="3.40.50.1820">
    <property type="entry name" value="alpha/beta hydrolase"/>
    <property type="match status" value="1"/>
</dbReference>
<evidence type="ECO:0000259" key="2">
    <source>
        <dbReference type="Pfam" id="PF00561"/>
    </source>
</evidence>
<dbReference type="EMBL" id="FQ311452">
    <property type="protein sequence ID" value="CBQ72242.1"/>
    <property type="molecule type" value="Genomic_DNA"/>
</dbReference>
<keyword evidence="1" id="KW-1133">Transmembrane helix</keyword>
<dbReference type="GO" id="GO:0006660">
    <property type="term" value="P:phosphatidylserine catabolic process"/>
    <property type="evidence" value="ECO:0007669"/>
    <property type="project" value="TreeGrafter"/>
</dbReference>
<dbReference type="GO" id="GO:0005789">
    <property type="term" value="C:endoplasmic reticulum membrane"/>
    <property type="evidence" value="ECO:0007669"/>
    <property type="project" value="TreeGrafter"/>
</dbReference>
<sequence length="377" mass="41578">MSTKPVASAAPLPTHPLLRLTLLTPLALAAVYLTFFLALLTPPFQRHFIFLHSVRFPFFPSFATPEKYGLAPYKTRALTLHTADNESIGAWHVLPEAFYQAQLRHHTDDPWGEEVYARAMREYPTILYLHGNSMNRAAPWRVAAYSALTARVDANVLAIDYRGFGDSTGVPSEEGLVEDAHCAVRWIRKQQGGGKGRVTVFGQSLGTGIGALVAAKLAREERPVDGLVLMAPYTDLKALVKDFRLGGMLPLLKPLAAIPFNNYILDTFLQTHLRTITTLPTLLTSPTTSIVLLHAHDDRVIPIAHSRRLFRTLRAHSPAAAVQTRTLGGEYAHIQRFSPAHNASVTLIETQFGGHNQLTEGALDLVRLALRLPSHLS</sequence>
<reference evidence="3 4" key="1">
    <citation type="journal article" date="2010" name="Science">
        <title>Pathogenicity determinants in smut fungi revealed by genome comparison.</title>
        <authorList>
            <person name="Schirawski J."/>
            <person name="Mannhaupt G."/>
            <person name="Muench K."/>
            <person name="Brefort T."/>
            <person name="Schipper K."/>
            <person name="Doehlemann G."/>
            <person name="Di Stasio M."/>
            <person name="Roessel N."/>
            <person name="Mendoza-Mendoza A."/>
            <person name="Pester D."/>
            <person name="Mueller O."/>
            <person name="Winterberg B."/>
            <person name="Meyer E."/>
            <person name="Ghareeb H."/>
            <person name="Wollenberg T."/>
            <person name="Muensterkoetter M."/>
            <person name="Wong P."/>
            <person name="Walter M."/>
            <person name="Stukenbrock E."/>
            <person name="Gueldener U."/>
            <person name="Kahmann R."/>
        </authorList>
    </citation>
    <scope>NUCLEOTIDE SEQUENCE [LARGE SCALE GENOMIC DNA]</scope>
    <source>
        <strain evidence="4">SRZ2</strain>
    </source>
</reference>
<dbReference type="GO" id="GO:0052651">
    <property type="term" value="P:monoacylglycerol catabolic process"/>
    <property type="evidence" value="ECO:0007669"/>
    <property type="project" value="TreeGrafter"/>
</dbReference>
<organism evidence="3 4">
    <name type="scientific">Sporisorium reilianum (strain SRZ2)</name>
    <name type="common">Maize head smut fungus</name>
    <dbReference type="NCBI Taxonomy" id="999809"/>
    <lineage>
        <taxon>Eukaryota</taxon>
        <taxon>Fungi</taxon>
        <taxon>Dikarya</taxon>
        <taxon>Basidiomycota</taxon>
        <taxon>Ustilaginomycotina</taxon>
        <taxon>Ustilaginomycetes</taxon>
        <taxon>Ustilaginales</taxon>
        <taxon>Ustilaginaceae</taxon>
        <taxon>Sporisorium</taxon>
    </lineage>
</organism>
<dbReference type="Pfam" id="PF00561">
    <property type="entry name" value="Abhydrolase_1"/>
    <property type="match status" value="1"/>
</dbReference>
<dbReference type="PANTHER" id="PTHR12277:SF194">
    <property type="entry name" value="FI04476P"/>
    <property type="match status" value="1"/>
</dbReference>
<name>E6ZYD5_SPORE</name>
<protein>
    <recommendedName>
        <fullName evidence="2">AB hydrolase-1 domain-containing protein</fullName>
    </recommendedName>
</protein>
<accession>E6ZYD5</accession>
<gene>
    <name evidence="3" type="ORF">sr12963</name>
</gene>
<dbReference type="InterPro" id="IPR000073">
    <property type="entry name" value="AB_hydrolase_1"/>
</dbReference>
<dbReference type="InterPro" id="IPR029058">
    <property type="entry name" value="AB_hydrolase_fold"/>
</dbReference>